<organism evidence="14 15">
    <name type="scientific">Arthrobacter methylotrophus</name>
    <dbReference type="NCBI Taxonomy" id="121291"/>
    <lineage>
        <taxon>Bacteria</taxon>
        <taxon>Bacillati</taxon>
        <taxon>Actinomycetota</taxon>
        <taxon>Actinomycetes</taxon>
        <taxon>Micrococcales</taxon>
        <taxon>Micrococcaceae</taxon>
        <taxon>Arthrobacter</taxon>
    </lineage>
</organism>
<feature type="transmembrane region" description="Helical" evidence="11">
    <location>
        <begin position="189"/>
        <end position="209"/>
    </location>
</feature>
<comment type="subcellular location">
    <subcellularLocation>
        <location evidence="2 11">Cell membrane</location>
        <topology evidence="2 11">Multi-pass membrane protein</topology>
    </subcellularLocation>
    <subcellularLocation>
        <location evidence="1">Cell membrane</location>
        <topology evidence="1">Peripheral membrane protein</topology>
    </subcellularLocation>
</comment>
<dbReference type="PROSITE" id="PS50928">
    <property type="entry name" value="ABC_TM1"/>
    <property type="match status" value="1"/>
</dbReference>
<evidence type="ECO:0000256" key="8">
    <source>
        <dbReference type="ARBA" id="ARBA00022840"/>
    </source>
</evidence>
<dbReference type="InterPro" id="IPR050086">
    <property type="entry name" value="MetN_ABC_transporter-like"/>
</dbReference>
<evidence type="ECO:0000259" key="13">
    <source>
        <dbReference type="PROSITE" id="PS50928"/>
    </source>
</evidence>
<keyword evidence="7" id="KW-0547">Nucleotide-binding</keyword>
<accession>A0ABV5UX31</accession>
<evidence type="ECO:0000256" key="3">
    <source>
        <dbReference type="ARBA" id="ARBA00005417"/>
    </source>
</evidence>
<keyword evidence="9 11" id="KW-1133">Transmembrane helix</keyword>
<feature type="transmembrane region" description="Helical" evidence="11">
    <location>
        <begin position="56"/>
        <end position="77"/>
    </location>
</feature>
<dbReference type="InterPro" id="IPR035906">
    <property type="entry name" value="MetI-like_sf"/>
</dbReference>
<comment type="similarity">
    <text evidence="11">Belongs to the binding-protein-dependent transport system permease family.</text>
</comment>
<evidence type="ECO:0000256" key="1">
    <source>
        <dbReference type="ARBA" id="ARBA00004202"/>
    </source>
</evidence>
<dbReference type="RefSeq" id="WP_345037070.1">
    <property type="nucleotide sequence ID" value="NZ_BAABED010000001.1"/>
</dbReference>
<dbReference type="Proteomes" id="UP001589536">
    <property type="component" value="Unassembled WGS sequence"/>
</dbReference>
<keyword evidence="5" id="KW-1003">Cell membrane</keyword>
<comment type="caution">
    <text evidence="14">The sequence shown here is derived from an EMBL/GenBank/DDBJ whole genome shotgun (WGS) entry which is preliminary data.</text>
</comment>
<protein>
    <submittedName>
        <fullName evidence="14">Amino acid ABC transporter permease/ATP-binding protein</fullName>
    </submittedName>
</protein>
<keyword evidence="8" id="KW-0067">ATP-binding</keyword>
<reference evidence="14 15" key="1">
    <citation type="submission" date="2024-09" db="EMBL/GenBank/DDBJ databases">
        <authorList>
            <person name="Sun Q."/>
            <person name="Mori K."/>
        </authorList>
    </citation>
    <scope>NUCLEOTIDE SEQUENCE [LARGE SCALE GENOMIC DNA]</scope>
    <source>
        <strain evidence="14 15">JCM 13519</strain>
    </source>
</reference>
<dbReference type="InterPro" id="IPR027417">
    <property type="entry name" value="P-loop_NTPase"/>
</dbReference>
<feature type="transmembrane region" description="Helical" evidence="11">
    <location>
        <begin position="89"/>
        <end position="108"/>
    </location>
</feature>
<dbReference type="PROSITE" id="PS50893">
    <property type="entry name" value="ABC_TRANSPORTER_2"/>
    <property type="match status" value="1"/>
</dbReference>
<comment type="similarity">
    <text evidence="3">Belongs to the ABC transporter superfamily.</text>
</comment>
<dbReference type="PANTHER" id="PTHR43166">
    <property type="entry name" value="AMINO ACID IMPORT ATP-BINDING PROTEIN"/>
    <property type="match status" value="1"/>
</dbReference>
<name>A0ABV5UX31_9MICC</name>
<proteinExistence type="inferred from homology"/>
<keyword evidence="10 11" id="KW-0472">Membrane</keyword>
<evidence type="ECO:0000256" key="5">
    <source>
        <dbReference type="ARBA" id="ARBA00022475"/>
    </source>
</evidence>
<feature type="domain" description="ABC transporter" evidence="12">
    <location>
        <begin position="256"/>
        <end position="501"/>
    </location>
</feature>
<dbReference type="Pfam" id="PF00005">
    <property type="entry name" value="ABC_tran"/>
    <property type="match status" value="1"/>
</dbReference>
<dbReference type="PANTHER" id="PTHR43166:SF9">
    <property type="entry name" value="GLUTAMATE_ASPARTATE IMPORT ATP-BINDING PROTEIN GLTL"/>
    <property type="match status" value="1"/>
</dbReference>
<dbReference type="InterPro" id="IPR017871">
    <property type="entry name" value="ABC_transporter-like_CS"/>
</dbReference>
<evidence type="ECO:0000256" key="10">
    <source>
        <dbReference type="ARBA" id="ARBA00023136"/>
    </source>
</evidence>
<feature type="transmembrane region" description="Helical" evidence="11">
    <location>
        <begin position="20"/>
        <end position="44"/>
    </location>
</feature>
<evidence type="ECO:0000256" key="4">
    <source>
        <dbReference type="ARBA" id="ARBA00022448"/>
    </source>
</evidence>
<evidence type="ECO:0000256" key="2">
    <source>
        <dbReference type="ARBA" id="ARBA00004651"/>
    </source>
</evidence>
<evidence type="ECO:0000256" key="6">
    <source>
        <dbReference type="ARBA" id="ARBA00022692"/>
    </source>
</evidence>
<dbReference type="SUPFAM" id="SSF161098">
    <property type="entry name" value="MetI-like"/>
    <property type="match status" value="1"/>
</dbReference>
<dbReference type="SUPFAM" id="SSF52540">
    <property type="entry name" value="P-loop containing nucleoside triphosphate hydrolases"/>
    <property type="match status" value="1"/>
</dbReference>
<dbReference type="Gene3D" id="1.10.3720.10">
    <property type="entry name" value="MetI-like"/>
    <property type="match status" value="1"/>
</dbReference>
<feature type="domain" description="ABC transmembrane type-1" evidence="13">
    <location>
        <begin position="21"/>
        <end position="213"/>
    </location>
</feature>
<dbReference type="Pfam" id="PF00528">
    <property type="entry name" value="BPD_transp_1"/>
    <property type="match status" value="1"/>
</dbReference>
<evidence type="ECO:0000256" key="7">
    <source>
        <dbReference type="ARBA" id="ARBA00022741"/>
    </source>
</evidence>
<evidence type="ECO:0000313" key="14">
    <source>
        <dbReference type="EMBL" id="MFB9716769.1"/>
    </source>
</evidence>
<dbReference type="EMBL" id="JBHMBH010000062">
    <property type="protein sequence ID" value="MFB9716769.1"/>
    <property type="molecule type" value="Genomic_DNA"/>
</dbReference>
<dbReference type="InterPro" id="IPR003593">
    <property type="entry name" value="AAA+_ATPase"/>
</dbReference>
<keyword evidence="6 11" id="KW-0812">Transmembrane</keyword>
<dbReference type="Gene3D" id="3.40.50.300">
    <property type="entry name" value="P-loop containing nucleotide triphosphate hydrolases"/>
    <property type="match status" value="1"/>
</dbReference>
<evidence type="ECO:0000256" key="11">
    <source>
        <dbReference type="RuleBase" id="RU363032"/>
    </source>
</evidence>
<evidence type="ECO:0000259" key="12">
    <source>
        <dbReference type="PROSITE" id="PS50893"/>
    </source>
</evidence>
<dbReference type="NCBIfam" id="TIGR01726">
    <property type="entry name" value="HEQRo_perm_3TM"/>
    <property type="match status" value="1"/>
</dbReference>
<dbReference type="CDD" id="cd03262">
    <property type="entry name" value="ABC_HisP_GlnQ"/>
    <property type="match status" value="1"/>
</dbReference>
<dbReference type="InterPro" id="IPR003439">
    <property type="entry name" value="ABC_transporter-like_ATP-bd"/>
</dbReference>
<evidence type="ECO:0000256" key="9">
    <source>
        <dbReference type="ARBA" id="ARBA00022989"/>
    </source>
</evidence>
<gene>
    <name evidence="14" type="ORF">ACFFPI_21985</name>
</gene>
<dbReference type="InterPro" id="IPR000515">
    <property type="entry name" value="MetI-like"/>
</dbReference>
<keyword evidence="4 11" id="KW-0813">Transport</keyword>
<dbReference type="InterPro" id="IPR010065">
    <property type="entry name" value="AA_ABC_transptr_permease_3TM"/>
</dbReference>
<evidence type="ECO:0000313" key="15">
    <source>
        <dbReference type="Proteomes" id="UP001589536"/>
    </source>
</evidence>
<dbReference type="CDD" id="cd06261">
    <property type="entry name" value="TM_PBP2"/>
    <property type="match status" value="1"/>
</dbReference>
<sequence>MTFDWAYTFSLFGDPELWTAAGVVVVLSVLAWFIANVAGILLALMKESRSKLLSRVAGVYVWLFRSLPLLVLLVFAYNVPQVFPATQVVLGSSFNAALIALVLSEAAYMAEIHRGGLLAVSIDQREAARALGLPYGHVQRHVVIPQAFRIALPALGNEFVSILKLTSLASVISLQEILLVGQRLYTQNFLVLETLLAVAVFYILLVTVFDQLRALLERKLDVNRRRPALQTEPDCIEDRRVARGRERRLHNGERLVHAQGVTKSFHGNQVLKGVDVDVHAGEVVVVIGPSGSGKTTLVRTLNHLEPADGGLIEVNGQLLGSKPGPQGRTVALSDKDISLQRRNVGMVFQRFNLFPHKTVLENVTLAPVQLRQMSGAEAEAFGMELLGKVGMSAHAKKYPHQLSGGQQQRVAIARALAMKPSVMLFDEPTSALDPELVQEVLSVIADLAHEGITMVIVTHEMKLARDVADWVVFMEDGVVGQQGPPESVFGANADPRIKRFVQTVSDSPLTAETPAVAALQP</sequence>
<dbReference type="SMART" id="SM00382">
    <property type="entry name" value="AAA"/>
    <property type="match status" value="1"/>
</dbReference>
<keyword evidence="15" id="KW-1185">Reference proteome</keyword>
<dbReference type="PROSITE" id="PS00211">
    <property type="entry name" value="ABC_TRANSPORTER_1"/>
    <property type="match status" value="1"/>
</dbReference>